<feature type="region of interest" description="Disordered" evidence="5">
    <location>
        <begin position="361"/>
        <end position="395"/>
    </location>
</feature>
<dbReference type="SUPFAM" id="SSF103473">
    <property type="entry name" value="MFS general substrate transporter"/>
    <property type="match status" value="1"/>
</dbReference>
<dbReference type="VEuPathDB" id="FungiDB:TREMEDRAFT_27990"/>
<dbReference type="Proteomes" id="UP000289152">
    <property type="component" value="Unassembled WGS sequence"/>
</dbReference>
<dbReference type="EMBL" id="SDIL01000067">
    <property type="protein sequence ID" value="RXK37516.1"/>
    <property type="molecule type" value="Genomic_DNA"/>
</dbReference>
<dbReference type="InterPro" id="IPR036259">
    <property type="entry name" value="MFS_trans_sf"/>
</dbReference>
<feature type="transmembrane region" description="Helical" evidence="6">
    <location>
        <begin position="191"/>
        <end position="209"/>
    </location>
</feature>
<comment type="subcellular location">
    <subcellularLocation>
        <location evidence="1">Membrane</location>
        <topology evidence="1">Multi-pass membrane protein</topology>
    </subcellularLocation>
</comment>
<protein>
    <recommendedName>
        <fullName evidence="9">Major facilitator superfamily (MFS) profile domain-containing protein</fullName>
    </recommendedName>
</protein>
<evidence type="ECO:0000256" key="5">
    <source>
        <dbReference type="SAM" id="MobiDB-lite"/>
    </source>
</evidence>
<keyword evidence="3 6" id="KW-1133">Transmembrane helix</keyword>
<accession>A0A4Q1BIR2</accession>
<proteinExistence type="predicted"/>
<dbReference type="GO" id="GO:0022857">
    <property type="term" value="F:transmembrane transporter activity"/>
    <property type="evidence" value="ECO:0007669"/>
    <property type="project" value="InterPro"/>
</dbReference>
<evidence type="ECO:0008006" key="9">
    <source>
        <dbReference type="Google" id="ProtNLM"/>
    </source>
</evidence>
<dbReference type="OrthoDB" id="5204190at2759"/>
<dbReference type="InParanoid" id="A0A4Q1BIR2"/>
<dbReference type="AlphaFoldDB" id="A0A4Q1BIR2"/>
<evidence type="ECO:0000256" key="3">
    <source>
        <dbReference type="ARBA" id="ARBA00022989"/>
    </source>
</evidence>
<keyword evidence="2 6" id="KW-0812">Transmembrane</keyword>
<feature type="compositionally biased region" description="Polar residues" evidence="5">
    <location>
        <begin position="383"/>
        <end position="395"/>
    </location>
</feature>
<comment type="caution">
    <text evidence="7">The sequence shown here is derived from an EMBL/GenBank/DDBJ whole genome shotgun (WGS) entry which is preliminary data.</text>
</comment>
<evidence type="ECO:0000256" key="1">
    <source>
        <dbReference type="ARBA" id="ARBA00004141"/>
    </source>
</evidence>
<feature type="transmembrane region" description="Helical" evidence="6">
    <location>
        <begin position="285"/>
        <end position="306"/>
    </location>
</feature>
<feature type="transmembrane region" description="Helical" evidence="6">
    <location>
        <begin position="499"/>
        <end position="519"/>
    </location>
</feature>
<evidence type="ECO:0000256" key="2">
    <source>
        <dbReference type="ARBA" id="ARBA00022692"/>
    </source>
</evidence>
<evidence type="ECO:0000313" key="7">
    <source>
        <dbReference type="EMBL" id="RXK37516.1"/>
    </source>
</evidence>
<dbReference type="PANTHER" id="PTHR23507:SF13">
    <property type="entry name" value="MFS GENERAL SUBSTRATE TRANSPORTER"/>
    <property type="match status" value="1"/>
</dbReference>
<dbReference type="GO" id="GO:0016020">
    <property type="term" value="C:membrane"/>
    <property type="evidence" value="ECO:0007669"/>
    <property type="project" value="UniProtKB-SubCell"/>
</dbReference>
<feature type="transmembrane region" description="Helical" evidence="6">
    <location>
        <begin position="472"/>
        <end position="493"/>
    </location>
</feature>
<feature type="transmembrane region" description="Helical" evidence="6">
    <location>
        <begin position="221"/>
        <end position="241"/>
    </location>
</feature>
<feature type="transmembrane region" description="Helical" evidence="6">
    <location>
        <begin position="40"/>
        <end position="62"/>
    </location>
</feature>
<organism evidence="7 8">
    <name type="scientific">Tremella mesenterica</name>
    <name type="common">Jelly fungus</name>
    <dbReference type="NCBI Taxonomy" id="5217"/>
    <lineage>
        <taxon>Eukaryota</taxon>
        <taxon>Fungi</taxon>
        <taxon>Dikarya</taxon>
        <taxon>Basidiomycota</taxon>
        <taxon>Agaricomycotina</taxon>
        <taxon>Tremellomycetes</taxon>
        <taxon>Tremellales</taxon>
        <taxon>Tremellaceae</taxon>
        <taxon>Tremella</taxon>
    </lineage>
</organism>
<dbReference type="Pfam" id="PF07690">
    <property type="entry name" value="MFS_1"/>
    <property type="match status" value="1"/>
</dbReference>
<name>A0A4Q1BIR2_TREME</name>
<evidence type="ECO:0000256" key="6">
    <source>
        <dbReference type="SAM" id="Phobius"/>
    </source>
</evidence>
<sequence>MSSRIPSPKPTESTPLISTQHTNTTTHDPHKPLIPPLSRVLFTSWLLGLTFAFTQTSLVYAFRVMTCEEYYKTHSWTGTRDRCALPIIEARAARSLAIMSTTTTTCTIINLFLTGFWIKKFGPKAAMFQQTAWAALRNLTQIYAQTIGGSTGVMFIQLSQSFNLIGSSGGYQLAGNAFIAHLALAEERTKLFGVLQGCILLGSSVGYIIGGTVYRYFGQLAPFQVTFCLLVFCTIFGRFFLPYVSPDGNHHPSSVQALEKKKRSFLAPLALFLPRRKMIDGKKRWDINLTLLGLGGFFSVLATGYVPMALQLVGTNAFGFLPDQSGVMLSLTLLVKAFFLSLCFPRIIALGRAYFSPSHQLLPPPERSSDDRPDSPLEAEEPNVTSAPQVDTARTPTDRAHGAEFDLHFLRWSIFSDGCLTACVTASTQGWHLFLAAAVLPFASGTGSAIKGVTLDFVAPEERSDALGAIALIEKLATVSTIGVFGTIFGALSEVGRPTLVFAANAAVAMIAFLLLMFVRFPKETPIALA</sequence>
<feature type="compositionally biased region" description="Polar residues" evidence="5">
    <location>
        <begin position="1"/>
        <end position="26"/>
    </location>
</feature>
<dbReference type="Gene3D" id="1.20.1250.20">
    <property type="entry name" value="MFS general substrate transporter like domains"/>
    <property type="match status" value="1"/>
</dbReference>
<dbReference type="STRING" id="5217.A0A4Q1BIR2"/>
<feature type="transmembrane region" description="Helical" evidence="6">
    <location>
        <begin position="96"/>
        <end position="118"/>
    </location>
</feature>
<keyword evidence="8" id="KW-1185">Reference proteome</keyword>
<keyword evidence="4 6" id="KW-0472">Membrane</keyword>
<gene>
    <name evidence="7" type="ORF">M231_05237</name>
</gene>
<reference evidence="7 8" key="1">
    <citation type="submission" date="2016-06" db="EMBL/GenBank/DDBJ databases">
        <title>Evolution of pathogenesis and genome organization in the Tremellales.</title>
        <authorList>
            <person name="Cuomo C."/>
            <person name="Litvintseva A."/>
            <person name="Heitman J."/>
            <person name="Chen Y."/>
            <person name="Sun S."/>
            <person name="Springer D."/>
            <person name="Dromer F."/>
            <person name="Young S."/>
            <person name="Zeng Q."/>
            <person name="Chapman S."/>
            <person name="Gujja S."/>
            <person name="Saif S."/>
            <person name="Birren B."/>
        </authorList>
    </citation>
    <scope>NUCLEOTIDE SEQUENCE [LARGE SCALE GENOMIC DNA]</scope>
    <source>
        <strain evidence="7 8">ATCC 28783</strain>
    </source>
</reference>
<dbReference type="InterPro" id="IPR011701">
    <property type="entry name" value="MFS"/>
</dbReference>
<evidence type="ECO:0000313" key="8">
    <source>
        <dbReference type="Proteomes" id="UP000289152"/>
    </source>
</evidence>
<feature type="region of interest" description="Disordered" evidence="5">
    <location>
        <begin position="1"/>
        <end position="31"/>
    </location>
</feature>
<feature type="transmembrane region" description="Helical" evidence="6">
    <location>
        <begin position="326"/>
        <end position="349"/>
    </location>
</feature>
<dbReference type="PANTHER" id="PTHR23507">
    <property type="entry name" value="ZGC:174356"/>
    <property type="match status" value="1"/>
</dbReference>
<evidence type="ECO:0000256" key="4">
    <source>
        <dbReference type="ARBA" id="ARBA00023136"/>
    </source>
</evidence>